<dbReference type="EMBL" id="QCYH01000006">
    <property type="protein sequence ID" value="PVA09822.1"/>
    <property type="molecule type" value="Genomic_DNA"/>
</dbReference>
<keyword evidence="2" id="KW-1185">Reference proteome</keyword>
<evidence type="ECO:0000313" key="1">
    <source>
        <dbReference type="EMBL" id="PVA09822.1"/>
    </source>
</evidence>
<sequence length="163" mass="16375">MRKGARAAGCVLIAGDLSAGLGAPDGWIALLSDMSALPIVAAAGSVGTRGLALILLADVAVIGADAAWVGADVAALAELAVLRLGALNARRVLLAADPLSELCAIGHATRADAPLDTARSRAAALAPTGQRLRQGWRAARDLPAGEALTYAGWFNSISTKEAS</sequence>
<dbReference type="AlphaFoldDB" id="A0A2T7G5X8"/>
<accession>A0A2T7G5X8</accession>
<organism evidence="1 2">
    <name type="scientific">Pelagivirga sediminicola</name>
    <dbReference type="NCBI Taxonomy" id="2170575"/>
    <lineage>
        <taxon>Bacteria</taxon>
        <taxon>Pseudomonadati</taxon>
        <taxon>Pseudomonadota</taxon>
        <taxon>Alphaproteobacteria</taxon>
        <taxon>Rhodobacterales</taxon>
        <taxon>Paracoccaceae</taxon>
        <taxon>Pelagivirga</taxon>
    </lineage>
</organism>
<dbReference type="Proteomes" id="UP000244446">
    <property type="component" value="Unassembled WGS sequence"/>
</dbReference>
<evidence type="ECO:0000313" key="2">
    <source>
        <dbReference type="Proteomes" id="UP000244446"/>
    </source>
</evidence>
<reference evidence="1 2" key="1">
    <citation type="submission" date="2018-04" db="EMBL/GenBank/DDBJ databases">
        <title>Pelagivirga bohaiensis gen. nov., sp. nov., a bacterium isolated from the Bohai Sea.</title>
        <authorList>
            <person name="Ji X."/>
        </authorList>
    </citation>
    <scope>NUCLEOTIDE SEQUENCE [LARGE SCALE GENOMIC DNA]</scope>
    <source>
        <strain evidence="1 2">BH-SD19</strain>
    </source>
</reference>
<comment type="caution">
    <text evidence="1">The sequence shown here is derived from an EMBL/GenBank/DDBJ whole genome shotgun (WGS) entry which is preliminary data.</text>
</comment>
<proteinExistence type="predicted"/>
<evidence type="ECO:0008006" key="3">
    <source>
        <dbReference type="Google" id="ProtNLM"/>
    </source>
</evidence>
<protein>
    <recommendedName>
        <fullName evidence="3">Enoyl-CoA hydratase</fullName>
    </recommendedName>
</protein>
<name>A0A2T7G5X8_9RHOB</name>
<gene>
    <name evidence="1" type="ORF">DC366_11935</name>
</gene>